<dbReference type="Pfam" id="PF00085">
    <property type="entry name" value="Thioredoxin"/>
    <property type="match status" value="1"/>
</dbReference>
<dbReference type="Gene3D" id="3.40.30.10">
    <property type="entry name" value="Glutaredoxin"/>
    <property type="match status" value="1"/>
</dbReference>
<name>A0A330HPK1_9HYPH</name>
<dbReference type="InterPro" id="IPR013766">
    <property type="entry name" value="Thioredoxin_domain"/>
</dbReference>
<accession>A0A330HPK1</accession>
<reference evidence="2 3" key="2">
    <citation type="submission" date="2018-07" db="EMBL/GenBank/DDBJ databases">
        <title>Diversity of Mesorhizobium strains in Brazil.</title>
        <authorList>
            <person name="Helene L.C.F."/>
            <person name="Dall'Agnol R."/>
            <person name="Delamuta J.R.M."/>
            <person name="Hungria M."/>
        </authorList>
    </citation>
    <scope>NUCLEOTIDE SEQUENCE [LARGE SCALE GENOMIC DNA]</scope>
    <source>
        <strain evidence="2 3">AC99b</strain>
    </source>
</reference>
<dbReference type="SUPFAM" id="SSF52833">
    <property type="entry name" value="Thioredoxin-like"/>
    <property type="match status" value="1"/>
</dbReference>
<dbReference type="AlphaFoldDB" id="A0A330HPK1"/>
<keyword evidence="3" id="KW-1185">Reference proteome</keyword>
<comment type="caution">
    <text evidence="2">The sequence shown here is derived from an EMBL/GenBank/DDBJ whole genome shotgun (WGS) entry which is preliminary data.</text>
</comment>
<dbReference type="OrthoDB" id="7950124at2"/>
<reference evidence="3" key="1">
    <citation type="submission" date="2018-06" db="EMBL/GenBank/DDBJ databases">
        <authorList>
            <person name="Helene L.C."/>
            <person name="Dall'Agnol R."/>
            <person name="Delamuta J.R."/>
            <person name="Hungria M."/>
        </authorList>
    </citation>
    <scope>NUCLEOTIDE SEQUENCE [LARGE SCALE GENOMIC DNA]</scope>
    <source>
        <strain evidence="3">AC99b</strain>
    </source>
</reference>
<evidence type="ECO:0000313" key="2">
    <source>
        <dbReference type="EMBL" id="RAZ90073.1"/>
    </source>
</evidence>
<dbReference type="Proteomes" id="UP000251558">
    <property type="component" value="Unassembled WGS sequence"/>
</dbReference>
<dbReference type="GO" id="GO:0005829">
    <property type="term" value="C:cytosol"/>
    <property type="evidence" value="ECO:0007669"/>
    <property type="project" value="TreeGrafter"/>
</dbReference>
<dbReference type="PANTHER" id="PTHR45663">
    <property type="entry name" value="GEO12009P1"/>
    <property type="match status" value="1"/>
</dbReference>
<evidence type="ECO:0000259" key="1">
    <source>
        <dbReference type="PROSITE" id="PS51352"/>
    </source>
</evidence>
<dbReference type="PROSITE" id="PS51352">
    <property type="entry name" value="THIOREDOXIN_2"/>
    <property type="match status" value="1"/>
</dbReference>
<gene>
    <name evidence="2" type="ORF">DPM33_14645</name>
</gene>
<dbReference type="RefSeq" id="WP_112098147.1">
    <property type="nucleotide sequence ID" value="NZ_QMBP01000006.1"/>
</dbReference>
<feature type="domain" description="Thioredoxin" evidence="1">
    <location>
        <begin position="11"/>
        <end position="129"/>
    </location>
</feature>
<dbReference type="EMBL" id="QMBP01000006">
    <property type="protein sequence ID" value="RAZ90073.1"/>
    <property type="molecule type" value="Genomic_DNA"/>
</dbReference>
<evidence type="ECO:0000313" key="3">
    <source>
        <dbReference type="Proteomes" id="UP000251558"/>
    </source>
</evidence>
<sequence length="129" mass="14117">MNRRDFLTLSIASGVVATVRPASAHNGDEIIPGFDDALKAGGPVMIHVTAPWCEVCQAQKPIVASLLASPDFKNMKKFDVDFDTQKEILARFRVQMQSTMIVYKGGKEVDRQTGQTDPAAIEALLREAL</sequence>
<proteinExistence type="predicted"/>
<dbReference type="CDD" id="cd02947">
    <property type="entry name" value="TRX_family"/>
    <property type="match status" value="1"/>
</dbReference>
<dbReference type="PANTHER" id="PTHR45663:SF11">
    <property type="entry name" value="GEO12009P1"/>
    <property type="match status" value="1"/>
</dbReference>
<dbReference type="InterPro" id="IPR036249">
    <property type="entry name" value="Thioredoxin-like_sf"/>
</dbReference>
<organism evidence="2 3">
    <name type="scientific">Mesorhizobium hawassense</name>
    <dbReference type="NCBI Taxonomy" id="1209954"/>
    <lineage>
        <taxon>Bacteria</taxon>
        <taxon>Pseudomonadati</taxon>
        <taxon>Pseudomonadota</taxon>
        <taxon>Alphaproteobacteria</taxon>
        <taxon>Hyphomicrobiales</taxon>
        <taxon>Phyllobacteriaceae</taxon>
        <taxon>Mesorhizobium</taxon>
    </lineage>
</organism>
<protein>
    <submittedName>
        <fullName evidence="2">Thioredoxin</fullName>
    </submittedName>
</protein>
<dbReference type="GO" id="GO:0045454">
    <property type="term" value="P:cell redox homeostasis"/>
    <property type="evidence" value="ECO:0007669"/>
    <property type="project" value="TreeGrafter"/>
</dbReference>
<dbReference type="GO" id="GO:0015035">
    <property type="term" value="F:protein-disulfide reductase activity"/>
    <property type="evidence" value="ECO:0007669"/>
    <property type="project" value="TreeGrafter"/>
</dbReference>